<gene>
    <name evidence="6" type="ORF">GCM10011611_09260</name>
</gene>
<dbReference type="PANTHER" id="PTHR43123">
    <property type="entry name" value="POLYSACCHARIDE DEACETYLASE-RELATED"/>
    <property type="match status" value="1"/>
</dbReference>
<comment type="caution">
    <text evidence="6">The sequence shown here is derived from an EMBL/GenBank/DDBJ whole genome shotgun (WGS) entry which is preliminary data.</text>
</comment>
<reference evidence="6" key="1">
    <citation type="journal article" date="2014" name="Int. J. Syst. Evol. Microbiol.">
        <title>Complete genome sequence of Corynebacterium casei LMG S-19264T (=DSM 44701T), isolated from a smear-ripened cheese.</title>
        <authorList>
            <consortium name="US DOE Joint Genome Institute (JGI-PGF)"/>
            <person name="Walter F."/>
            <person name="Albersmeier A."/>
            <person name="Kalinowski J."/>
            <person name="Ruckert C."/>
        </authorList>
    </citation>
    <scope>NUCLEOTIDE SEQUENCE</scope>
    <source>
        <strain evidence="6">CGMCC 1.15725</strain>
    </source>
</reference>
<comment type="function">
    <text evidence="1">Is involved in generating a small heat-stable compound (Nod), an acylated oligomer of N-acetylglucosamine, that stimulates mitosis in various plant protoplasts.</text>
</comment>
<dbReference type="SUPFAM" id="SSF88713">
    <property type="entry name" value="Glycoside hydrolase/deacetylase"/>
    <property type="match status" value="1"/>
</dbReference>
<dbReference type="EMBL" id="BMJQ01000002">
    <property type="protein sequence ID" value="GGF05917.1"/>
    <property type="molecule type" value="Genomic_DNA"/>
</dbReference>
<evidence type="ECO:0000256" key="4">
    <source>
        <dbReference type="ARBA" id="ARBA00032976"/>
    </source>
</evidence>
<evidence type="ECO:0000256" key="3">
    <source>
        <dbReference type="ARBA" id="ARBA00020071"/>
    </source>
</evidence>
<organism evidence="6 7">
    <name type="scientific">Aliidongia dinghuensis</name>
    <dbReference type="NCBI Taxonomy" id="1867774"/>
    <lineage>
        <taxon>Bacteria</taxon>
        <taxon>Pseudomonadati</taxon>
        <taxon>Pseudomonadota</taxon>
        <taxon>Alphaproteobacteria</taxon>
        <taxon>Rhodospirillales</taxon>
        <taxon>Dongiaceae</taxon>
        <taxon>Aliidongia</taxon>
    </lineage>
</organism>
<dbReference type="InterPro" id="IPR011330">
    <property type="entry name" value="Glyco_hydro/deAcase_b/a-brl"/>
</dbReference>
<dbReference type="GO" id="GO:0016810">
    <property type="term" value="F:hydrolase activity, acting on carbon-nitrogen (but not peptide) bonds"/>
    <property type="evidence" value="ECO:0007669"/>
    <property type="project" value="InterPro"/>
</dbReference>
<dbReference type="AlphaFoldDB" id="A0A8J3E211"/>
<dbReference type="GO" id="GO:0005975">
    <property type="term" value="P:carbohydrate metabolic process"/>
    <property type="evidence" value="ECO:0007669"/>
    <property type="project" value="InterPro"/>
</dbReference>
<reference evidence="6" key="2">
    <citation type="submission" date="2020-09" db="EMBL/GenBank/DDBJ databases">
        <authorList>
            <person name="Sun Q."/>
            <person name="Zhou Y."/>
        </authorList>
    </citation>
    <scope>NUCLEOTIDE SEQUENCE</scope>
    <source>
        <strain evidence="6">CGMCC 1.15725</strain>
    </source>
</reference>
<dbReference type="Proteomes" id="UP000646365">
    <property type="component" value="Unassembled WGS sequence"/>
</dbReference>
<keyword evidence="7" id="KW-1185">Reference proteome</keyword>
<comment type="similarity">
    <text evidence="2">Belongs to the polysaccharide deacetylase family.</text>
</comment>
<dbReference type="NCBIfam" id="TIGR03212">
    <property type="entry name" value="uraD_N-term-dom"/>
    <property type="match status" value="1"/>
</dbReference>
<dbReference type="Pfam" id="PF01522">
    <property type="entry name" value="Polysacc_deac_1"/>
    <property type="match status" value="1"/>
</dbReference>
<feature type="domain" description="NodB homology" evidence="5">
    <location>
        <begin position="72"/>
        <end position="286"/>
    </location>
</feature>
<dbReference type="PANTHER" id="PTHR43123:SF1">
    <property type="entry name" value="POLYSACCHARIDE DEACETYLASE-RELATED"/>
    <property type="match status" value="1"/>
</dbReference>
<proteinExistence type="inferred from homology"/>
<dbReference type="Gene3D" id="3.20.20.370">
    <property type="entry name" value="Glycoside hydrolase/deacetylase"/>
    <property type="match status" value="1"/>
</dbReference>
<evidence type="ECO:0000313" key="6">
    <source>
        <dbReference type="EMBL" id="GGF05917.1"/>
    </source>
</evidence>
<dbReference type="InterPro" id="IPR017625">
    <property type="entry name" value="PuuE"/>
</dbReference>
<dbReference type="CDD" id="cd10977">
    <property type="entry name" value="CE4_PuuE_SpCDA1"/>
    <property type="match status" value="1"/>
</dbReference>
<name>A0A8J3E211_9PROT</name>
<sequence length="306" mass="34530">MRPMSGDYPRDLVGYGANPPDPRWPNGARVAVQIVMNYEEGGEASILHGDAHAETYLQEVVGAPAIQGARNLQVESIYEYGSRAGFWRLMRLFQEFDVPVTVFAVAMALERHPDAAAAILAADHEIASHGWRWIDYQHVPEEIEREHIRLAVETLTRLAGAAPLGWYTGRLSPNTRRLVVEHGGFLYDADAYNDDLPYWVVEAGRPHLVVPYTLDVNDMKFGTAQGFNQGQDFFTYARDAFDALYAEGGRMMSVGLHTRLIGRPGRIQGLRRFLQHVRAHKDVWVCRRVDIARHWIAEHPYAEAAP</sequence>
<protein>
    <recommendedName>
        <fullName evidence="3">Chitooligosaccharide deacetylase</fullName>
    </recommendedName>
    <alternativeName>
        <fullName evidence="4">Nodulation protein B</fullName>
    </alternativeName>
</protein>
<evidence type="ECO:0000259" key="5">
    <source>
        <dbReference type="PROSITE" id="PS51677"/>
    </source>
</evidence>
<evidence type="ECO:0000313" key="7">
    <source>
        <dbReference type="Proteomes" id="UP000646365"/>
    </source>
</evidence>
<accession>A0A8J3E211</accession>
<evidence type="ECO:0000256" key="1">
    <source>
        <dbReference type="ARBA" id="ARBA00003236"/>
    </source>
</evidence>
<dbReference type="InterPro" id="IPR002509">
    <property type="entry name" value="NODB_dom"/>
</dbReference>
<evidence type="ECO:0000256" key="2">
    <source>
        <dbReference type="ARBA" id="ARBA00010973"/>
    </source>
</evidence>
<dbReference type="PROSITE" id="PS51677">
    <property type="entry name" value="NODB"/>
    <property type="match status" value="1"/>
</dbReference>